<accession>A0A0A9DX87</accession>
<organism evidence="1">
    <name type="scientific">Arundo donax</name>
    <name type="common">Giant reed</name>
    <name type="synonym">Donax arundinaceus</name>
    <dbReference type="NCBI Taxonomy" id="35708"/>
    <lineage>
        <taxon>Eukaryota</taxon>
        <taxon>Viridiplantae</taxon>
        <taxon>Streptophyta</taxon>
        <taxon>Embryophyta</taxon>
        <taxon>Tracheophyta</taxon>
        <taxon>Spermatophyta</taxon>
        <taxon>Magnoliopsida</taxon>
        <taxon>Liliopsida</taxon>
        <taxon>Poales</taxon>
        <taxon>Poaceae</taxon>
        <taxon>PACMAD clade</taxon>
        <taxon>Arundinoideae</taxon>
        <taxon>Arundineae</taxon>
        <taxon>Arundo</taxon>
    </lineage>
</organism>
<sequence length="66" mass="7379">MVSNKMNSNNNLCIIHTNRTATPYQLVHHILYGGTRSVNFCNLHCNISKTYTGLLKHCTNQVTSAS</sequence>
<dbReference type="AlphaFoldDB" id="A0A0A9DX87"/>
<protein>
    <submittedName>
        <fullName evidence="1">Uncharacterized protein</fullName>
    </submittedName>
</protein>
<reference evidence="1" key="1">
    <citation type="submission" date="2014-09" db="EMBL/GenBank/DDBJ databases">
        <authorList>
            <person name="Magalhaes I.L.F."/>
            <person name="Oliveira U."/>
            <person name="Santos F.R."/>
            <person name="Vidigal T.H.D.A."/>
            <person name="Brescovit A.D."/>
            <person name="Santos A.J."/>
        </authorList>
    </citation>
    <scope>NUCLEOTIDE SEQUENCE</scope>
    <source>
        <tissue evidence="1">Shoot tissue taken approximately 20 cm above the soil surface</tissue>
    </source>
</reference>
<evidence type="ECO:0000313" key="1">
    <source>
        <dbReference type="EMBL" id="JAD91313.1"/>
    </source>
</evidence>
<dbReference type="EMBL" id="GBRH01207173">
    <property type="protein sequence ID" value="JAD90722.1"/>
    <property type="molecule type" value="Transcribed_RNA"/>
</dbReference>
<proteinExistence type="predicted"/>
<dbReference type="EMBL" id="GBRH01206582">
    <property type="protein sequence ID" value="JAD91313.1"/>
    <property type="molecule type" value="Transcribed_RNA"/>
</dbReference>
<reference evidence="1" key="2">
    <citation type="journal article" date="2015" name="Data Brief">
        <title>Shoot transcriptome of the giant reed, Arundo donax.</title>
        <authorList>
            <person name="Barrero R.A."/>
            <person name="Guerrero F.D."/>
            <person name="Moolhuijzen P."/>
            <person name="Goolsby J.A."/>
            <person name="Tidwell J."/>
            <person name="Bellgard S.E."/>
            <person name="Bellgard M.I."/>
        </authorList>
    </citation>
    <scope>NUCLEOTIDE SEQUENCE</scope>
    <source>
        <tissue evidence="1">Shoot tissue taken approximately 20 cm above the soil surface</tissue>
    </source>
</reference>
<name>A0A0A9DX87_ARUDO</name>